<gene>
    <name evidence="1" type="ORF">DPMN_029100</name>
</gene>
<protein>
    <submittedName>
        <fullName evidence="1">Uncharacterized protein</fullName>
    </submittedName>
</protein>
<proteinExistence type="predicted"/>
<comment type="caution">
    <text evidence="1">The sequence shown here is derived from an EMBL/GenBank/DDBJ whole genome shotgun (WGS) entry which is preliminary data.</text>
</comment>
<accession>A0A9D4LYE4</accession>
<reference evidence="1" key="1">
    <citation type="journal article" date="2019" name="bioRxiv">
        <title>The Genome of the Zebra Mussel, Dreissena polymorpha: A Resource for Invasive Species Research.</title>
        <authorList>
            <person name="McCartney M.A."/>
            <person name="Auch B."/>
            <person name="Kono T."/>
            <person name="Mallez S."/>
            <person name="Zhang Y."/>
            <person name="Obille A."/>
            <person name="Becker A."/>
            <person name="Abrahante J.E."/>
            <person name="Garbe J."/>
            <person name="Badalamenti J.P."/>
            <person name="Herman A."/>
            <person name="Mangelson H."/>
            <person name="Liachko I."/>
            <person name="Sullivan S."/>
            <person name="Sone E.D."/>
            <person name="Koren S."/>
            <person name="Silverstein K.A.T."/>
            <person name="Beckman K.B."/>
            <person name="Gohl D.M."/>
        </authorList>
    </citation>
    <scope>NUCLEOTIDE SEQUENCE</scope>
    <source>
        <strain evidence="1">Duluth1</strain>
        <tissue evidence="1">Whole animal</tissue>
    </source>
</reference>
<organism evidence="1 2">
    <name type="scientific">Dreissena polymorpha</name>
    <name type="common">Zebra mussel</name>
    <name type="synonym">Mytilus polymorpha</name>
    <dbReference type="NCBI Taxonomy" id="45954"/>
    <lineage>
        <taxon>Eukaryota</taxon>
        <taxon>Metazoa</taxon>
        <taxon>Spiralia</taxon>
        <taxon>Lophotrochozoa</taxon>
        <taxon>Mollusca</taxon>
        <taxon>Bivalvia</taxon>
        <taxon>Autobranchia</taxon>
        <taxon>Heteroconchia</taxon>
        <taxon>Euheterodonta</taxon>
        <taxon>Imparidentia</taxon>
        <taxon>Neoheterodontei</taxon>
        <taxon>Myida</taxon>
        <taxon>Dreissenoidea</taxon>
        <taxon>Dreissenidae</taxon>
        <taxon>Dreissena</taxon>
    </lineage>
</organism>
<dbReference type="EMBL" id="JAIWYP010000002">
    <property type="protein sequence ID" value="KAH3866049.1"/>
    <property type="molecule type" value="Genomic_DNA"/>
</dbReference>
<evidence type="ECO:0000313" key="1">
    <source>
        <dbReference type="EMBL" id="KAH3866049.1"/>
    </source>
</evidence>
<keyword evidence="2" id="KW-1185">Reference proteome</keyword>
<evidence type="ECO:0000313" key="2">
    <source>
        <dbReference type="Proteomes" id="UP000828390"/>
    </source>
</evidence>
<reference evidence="1" key="2">
    <citation type="submission" date="2020-11" db="EMBL/GenBank/DDBJ databases">
        <authorList>
            <person name="McCartney M.A."/>
            <person name="Auch B."/>
            <person name="Kono T."/>
            <person name="Mallez S."/>
            <person name="Becker A."/>
            <person name="Gohl D.M."/>
            <person name="Silverstein K.A.T."/>
            <person name="Koren S."/>
            <person name="Bechman K.B."/>
            <person name="Herman A."/>
            <person name="Abrahante J.E."/>
            <person name="Garbe J."/>
        </authorList>
    </citation>
    <scope>NUCLEOTIDE SEQUENCE</scope>
    <source>
        <strain evidence="1">Duluth1</strain>
        <tissue evidence="1">Whole animal</tissue>
    </source>
</reference>
<name>A0A9D4LYE4_DREPO</name>
<dbReference type="Proteomes" id="UP000828390">
    <property type="component" value="Unassembled WGS sequence"/>
</dbReference>
<dbReference type="AlphaFoldDB" id="A0A9D4LYE4"/>
<sequence length="54" mass="5876">MILNVPSIVVKLEGGVGNRTVPLLITDMSLQGEVRDWTGKVGTSILWVRNANLN</sequence>